<evidence type="ECO:0000313" key="5">
    <source>
        <dbReference type="EMBL" id="MBU2691431.1"/>
    </source>
</evidence>
<dbReference type="GO" id="GO:0016747">
    <property type="term" value="F:acyltransferase activity, transferring groups other than amino-acyl groups"/>
    <property type="evidence" value="ECO:0007669"/>
    <property type="project" value="InterPro"/>
</dbReference>
<evidence type="ECO:0000259" key="4">
    <source>
        <dbReference type="PROSITE" id="PS51186"/>
    </source>
</evidence>
<keyword evidence="5" id="KW-0808">Transferase</keyword>
<dbReference type="PROSITE" id="PS51186">
    <property type="entry name" value="GNAT"/>
    <property type="match status" value="1"/>
</dbReference>
<dbReference type="SUPFAM" id="SSF56801">
    <property type="entry name" value="Acetyl-CoA synthetase-like"/>
    <property type="match status" value="1"/>
</dbReference>
<feature type="domain" description="N-acetyltransferase" evidence="4">
    <location>
        <begin position="1431"/>
        <end position="1562"/>
    </location>
</feature>
<keyword evidence="1" id="KW-0547">Nucleotide-binding</keyword>
<reference evidence="5" key="1">
    <citation type="submission" date="2021-05" db="EMBL/GenBank/DDBJ databases">
        <title>Energy efficiency and biological interactions define the core microbiome of deep oligotrophic groundwater.</title>
        <authorList>
            <person name="Mehrshad M."/>
            <person name="Lopez-Fernandez M."/>
            <person name="Bell E."/>
            <person name="Bernier-Latmani R."/>
            <person name="Bertilsson S."/>
            <person name="Dopson M."/>
        </authorList>
    </citation>
    <scope>NUCLEOTIDE SEQUENCE</scope>
    <source>
        <strain evidence="5">Modern_marine.mb.64</strain>
    </source>
</reference>
<dbReference type="Pfam" id="PF23562">
    <property type="entry name" value="AMP-binding_C_3"/>
    <property type="match status" value="1"/>
</dbReference>
<evidence type="ECO:0000256" key="2">
    <source>
        <dbReference type="ARBA" id="ARBA00022840"/>
    </source>
</evidence>
<dbReference type="CDD" id="cd04301">
    <property type="entry name" value="NAT_SF"/>
    <property type="match status" value="1"/>
</dbReference>
<dbReference type="InterPro" id="IPR000182">
    <property type="entry name" value="GNAT_dom"/>
</dbReference>
<dbReference type="PROSITE" id="PS00455">
    <property type="entry name" value="AMP_BINDING"/>
    <property type="match status" value="1"/>
</dbReference>
<dbReference type="InterPro" id="IPR042099">
    <property type="entry name" value="ANL_N_sf"/>
</dbReference>
<evidence type="ECO:0000259" key="3">
    <source>
        <dbReference type="PROSITE" id="PS50873"/>
    </source>
</evidence>
<dbReference type="Pfam" id="PF00583">
    <property type="entry name" value="Acetyltransf_1"/>
    <property type="match status" value="1"/>
</dbReference>
<evidence type="ECO:0000313" key="6">
    <source>
        <dbReference type="Proteomes" id="UP000777784"/>
    </source>
</evidence>
<dbReference type="Gene3D" id="3.40.50.12780">
    <property type="entry name" value="N-terminal domain of ligase-like"/>
    <property type="match status" value="1"/>
</dbReference>
<organism evidence="5 6">
    <name type="scientific">Eiseniibacteriota bacterium</name>
    <dbReference type="NCBI Taxonomy" id="2212470"/>
    <lineage>
        <taxon>Bacteria</taxon>
        <taxon>Candidatus Eiseniibacteriota</taxon>
    </lineage>
</organism>
<sequence>MVPRREESPERFAENLRGRLAAAHQKPERGCFADLSLMLKDLLVWGRRAPSIFDNLSPTLLGAAESAGVASNEELDFHRALLTLIHLSPLRKDIARHAAVDRWMNWSLEAINAARWTTGALFRTHASIEPNKTLFLEPGERFVKEVSWRDAEEKIELIARGLNAFLRESDGRWKEETRPVQVAILSENRLEGALFDLACLTTGIPNVVIPPRMIPEHLEQVLQETRPSLLIVSTLQQLEKIHPWAERCPSLKGVVVLDCEGSDIFHPDDLLEMGQDLPMETVLEWESRVVPADIATYMYTSGTTGRPKGLIFTHRNLVSKRIARALALPELGSDDRFLCFLPLAHTFGRWFEMLGSIFWRATYVFLLDPSRDGMLRALNRYHPTSFISVPQKWIQLYEMVTSRTAKDGPQHLVQQLVSEITGGRLKWGLSAAGYLDPAIFHFFQDMGIDLVSGFGMTEATGGITMTPPGNYAAGSVGPPLPGIELKIAEDGELLLRGPYVARIYDSENPDTNNPEVDWFATGDLAAIDSRGYYSIVGRKKDLFKNVKGETIAPQRAENLLQSFPEVEQAVLVGDGRPFNVVLIHTRGDAPPGDPDVRERISNIVASVNRFLASYERIVDFALLPRPLDIDRGELTAKGTPRRETVEEHFSHLLHELYRSAGWHGLVNEVEVRVPEWIFRHIGRTIGDLEAIPSGLAWHGEKKTLTLKWLDPIGGIIQVGSLVYQAGSGRFHHLDLEDFLRIPVLWLGNVELVDFLYGTLLRLPRRRRTVREPFVVEAASPGSWSDVINIWSPTDAQQCLGLECLHRALTAAQWSEEQTAVAAVQWIASLLDSPSPDRSQLSRSLLRRLLTDARLPVATEALIHLLPRESEKELEQTLASYADRHPESIDEEIFARITQASLSPAQLRRLSHMACQEVRDHPKNPTRGQWLLEFFRFMGPRRPQCYPYIREALASWYFLGPEPMRLRARVLLFELRENYRRELEAEMPLVRVEHIQFSASLRPEIRNRTRRLLTKTACVADAVEVLSGGSLSARRLDEASIFVEPEKWSRDQQILRVIVNLPGGATCEFLLRPEMDRPPEKILEDIWWYLLLEISGPRGPLTPHVGGYWKQYGVWTSMTSPFLPVDVLLDQLEQQVIRRDPRGRAGAWTHLAWSALTAFIEFWDRTGRHSMLSDPSPRRVGAPLHDYQEGTRLLSLGPLETAGSLRRLFEVLWERFVQYIENDRPSLKGIVTWDILFSAFVEAVGPTEGIPLLAGVLELEARFEGVTWKADLETYLQNVAAGGFRARRLTMAAARYHRWIERNPEVSWVAKARTLSEIYETYHLTSMETDYPETRIRVFLETVFADARKELVLELEALLQKARKHRIGFDGLLDWVTNLHQKLPLGEDEVYFLARLTYGSLTPGREAAWMILDRGTGPKLELIIARRDSLGNEVWIRPPAQPSEIVQLHQHFQEEGLHVHFQPDHDYLLLVDQKEHVLGGLFYREFSPKAVHMEKIVIGHSRRGRGLGAALMEEFCSQSRDRGYDVVTTGFFRQEYFARLKFGTEKEYPGLVRRLRAPEINAESG</sequence>
<dbReference type="GO" id="GO:0020037">
    <property type="term" value="F:heme binding"/>
    <property type="evidence" value="ECO:0007669"/>
    <property type="project" value="InterPro"/>
</dbReference>
<comment type="caution">
    <text evidence="5">The sequence shown here is derived from an EMBL/GenBank/DDBJ whole genome shotgun (WGS) entry which is preliminary data.</text>
</comment>
<dbReference type="PROSITE" id="PS50873">
    <property type="entry name" value="PEROXIDASE_4"/>
    <property type="match status" value="1"/>
</dbReference>
<name>A0A948RVU3_UNCEI</name>
<feature type="domain" description="Plant heme peroxidase family profile" evidence="3">
    <location>
        <begin position="1404"/>
        <end position="1539"/>
    </location>
</feature>
<evidence type="ECO:0000256" key="1">
    <source>
        <dbReference type="ARBA" id="ARBA00022741"/>
    </source>
</evidence>
<dbReference type="Pfam" id="PF00501">
    <property type="entry name" value="AMP-binding"/>
    <property type="match status" value="1"/>
</dbReference>
<gene>
    <name evidence="5" type="ORF">KJ970_10940</name>
</gene>
<dbReference type="InterPro" id="IPR002016">
    <property type="entry name" value="Haem_peroxidase"/>
</dbReference>
<accession>A0A948RVU3</accession>
<dbReference type="PANTHER" id="PTHR43272:SF33">
    <property type="entry name" value="AMP-BINDING DOMAIN-CONTAINING PROTEIN-RELATED"/>
    <property type="match status" value="1"/>
</dbReference>
<proteinExistence type="predicted"/>
<protein>
    <submittedName>
        <fullName evidence="5">GNAT family N-acetyltransferase</fullName>
        <ecNumber evidence="5">2.3.1.-</ecNumber>
    </submittedName>
</protein>
<dbReference type="Proteomes" id="UP000777784">
    <property type="component" value="Unassembled WGS sequence"/>
</dbReference>
<dbReference type="InterPro" id="IPR020845">
    <property type="entry name" value="AMP-binding_CS"/>
</dbReference>
<dbReference type="GO" id="GO:0004467">
    <property type="term" value="F:long-chain fatty acid-CoA ligase activity"/>
    <property type="evidence" value="ECO:0007669"/>
    <property type="project" value="TreeGrafter"/>
</dbReference>
<dbReference type="GO" id="GO:0004601">
    <property type="term" value="F:peroxidase activity"/>
    <property type="evidence" value="ECO:0007669"/>
    <property type="project" value="InterPro"/>
</dbReference>
<dbReference type="GO" id="GO:0006979">
    <property type="term" value="P:response to oxidative stress"/>
    <property type="evidence" value="ECO:0007669"/>
    <property type="project" value="InterPro"/>
</dbReference>
<dbReference type="EMBL" id="JAHJDP010000061">
    <property type="protein sequence ID" value="MBU2691431.1"/>
    <property type="molecule type" value="Genomic_DNA"/>
</dbReference>
<dbReference type="InterPro" id="IPR016181">
    <property type="entry name" value="Acyl_CoA_acyltransferase"/>
</dbReference>
<dbReference type="GO" id="GO:0005524">
    <property type="term" value="F:ATP binding"/>
    <property type="evidence" value="ECO:0007669"/>
    <property type="project" value="UniProtKB-KW"/>
</dbReference>
<dbReference type="SUPFAM" id="SSF55729">
    <property type="entry name" value="Acyl-CoA N-acyltransferases (Nat)"/>
    <property type="match status" value="1"/>
</dbReference>
<dbReference type="GO" id="GO:0016020">
    <property type="term" value="C:membrane"/>
    <property type="evidence" value="ECO:0007669"/>
    <property type="project" value="TreeGrafter"/>
</dbReference>
<dbReference type="EC" id="2.3.1.-" evidence="5"/>
<dbReference type="PANTHER" id="PTHR43272">
    <property type="entry name" value="LONG-CHAIN-FATTY-ACID--COA LIGASE"/>
    <property type="match status" value="1"/>
</dbReference>
<dbReference type="Gene3D" id="3.40.630.30">
    <property type="match status" value="1"/>
</dbReference>
<dbReference type="InterPro" id="IPR000873">
    <property type="entry name" value="AMP-dep_synth/lig_dom"/>
</dbReference>
<keyword evidence="5" id="KW-0012">Acyltransferase</keyword>
<keyword evidence="2" id="KW-0067">ATP-binding</keyword>